<keyword evidence="7 11" id="KW-0732">Signal</keyword>
<dbReference type="PANTHER" id="PTHR30024">
    <property type="entry name" value="ALIPHATIC SULFONATES-BINDING PROTEIN-RELATED"/>
    <property type="match status" value="1"/>
</dbReference>
<dbReference type="GO" id="GO:0042597">
    <property type="term" value="C:periplasmic space"/>
    <property type="evidence" value="ECO:0007669"/>
    <property type="project" value="UniProtKB-SubCell"/>
</dbReference>
<dbReference type="Pfam" id="PF13379">
    <property type="entry name" value="NMT1_2"/>
    <property type="match status" value="1"/>
</dbReference>
<feature type="signal peptide" evidence="11">
    <location>
        <begin position="1"/>
        <end position="19"/>
    </location>
</feature>
<keyword evidence="6" id="KW-0997">Cell inner membrane</keyword>
<keyword evidence="10" id="KW-0449">Lipoprotein</keyword>
<keyword evidence="8" id="KW-0472">Membrane</keyword>
<sequence>MKKGLLFFAMLLTAALVLAGCGSSSSSSASGTSEITIGYFPNINHVPAMVAKSEGYYQEQLGDDVTINYKTFPDGSSFMDALKTGEIQAGLVGPGPAMNNYTNGADVNIIAGGSTGGTVILAREGSGIETVEDIAGKSYITPRVGCTHDVQFETYMEERGITSQRIGGDMIHQTGPPATYQAMFETGKVDVAVAPEPWASVLQQNTGAKVIIPADEVSFGTTLPASVLVSSGKLIEENPEFVQKIVNAHKDATKFIQENPEEAKTITIKDIKETTDQELSQEVVDGSWENIGFTYEVDAEAIQAFGDSSYNLEFLTEKPDFSDLIDTQFID</sequence>
<keyword evidence="5" id="KW-1003">Cell membrane</keyword>
<evidence type="ECO:0000256" key="8">
    <source>
        <dbReference type="ARBA" id="ARBA00023136"/>
    </source>
</evidence>
<dbReference type="GO" id="GO:0005886">
    <property type="term" value="C:plasma membrane"/>
    <property type="evidence" value="ECO:0007669"/>
    <property type="project" value="UniProtKB-SubCell"/>
</dbReference>
<evidence type="ECO:0000313" key="13">
    <source>
        <dbReference type="EMBL" id="MDC3422650.1"/>
    </source>
</evidence>
<gene>
    <name evidence="13" type="ORF">NC661_20050</name>
</gene>
<dbReference type="SMART" id="SM00062">
    <property type="entry name" value="PBPb"/>
    <property type="match status" value="1"/>
</dbReference>
<dbReference type="GO" id="GO:0042626">
    <property type="term" value="F:ATPase-coupled transmembrane transporter activity"/>
    <property type="evidence" value="ECO:0007669"/>
    <property type="project" value="InterPro"/>
</dbReference>
<dbReference type="SUPFAM" id="SSF53850">
    <property type="entry name" value="Periplasmic binding protein-like II"/>
    <property type="match status" value="1"/>
</dbReference>
<keyword evidence="4" id="KW-0813">Transport</keyword>
<dbReference type="NCBIfam" id="TIGR01728">
    <property type="entry name" value="SsuA_fam"/>
    <property type="match status" value="1"/>
</dbReference>
<evidence type="ECO:0000256" key="4">
    <source>
        <dbReference type="ARBA" id="ARBA00022448"/>
    </source>
</evidence>
<evidence type="ECO:0000256" key="3">
    <source>
        <dbReference type="ARBA" id="ARBA00010742"/>
    </source>
</evidence>
<protein>
    <submittedName>
        <fullName evidence="13">ABC transporter substrate-binding protein</fullName>
    </submittedName>
</protein>
<comment type="subcellular location">
    <subcellularLocation>
        <location evidence="2">Cell inner membrane</location>
    </subcellularLocation>
    <subcellularLocation>
        <location evidence="1">Periplasm</location>
    </subcellularLocation>
</comment>
<dbReference type="AlphaFoldDB" id="A0A9X4ALP3"/>
<keyword evidence="14" id="KW-1185">Reference proteome</keyword>
<evidence type="ECO:0000256" key="10">
    <source>
        <dbReference type="ARBA" id="ARBA00023288"/>
    </source>
</evidence>
<evidence type="ECO:0000256" key="11">
    <source>
        <dbReference type="SAM" id="SignalP"/>
    </source>
</evidence>
<evidence type="ECO:0000256" key="5">
    <source>
        <dbReference type="ARBA" id="ARBA00022475"/>
    </source>
</evidence>
<dbReference type="Proteomes" id="UP001145072">
    <property type="component" value="Unassembled WGS sequence"/>
</dbReference>
<dbReference type="PROSITE" id="PS51257">
    <property type="entry name" value="PROKAR_LIPOPROTEIN"/>
    <property type="match status" value="1"/>
</dbReference>
<organism evidence="13 14">
    <name type="scientific">Aquibacillus koreensis</name>
    <dbReference type="NCBI Taxonomy" id="279446"/>
    <lineage>
        <taxon>Bacteria</taxon>
        <taxon>Bacillati</taxon>
        <taxon>Bacillota</taxon>
        <taxon>Bacilli</taxon>
        <taxon>Bacillales</taxon>
        <taxon>Bacillaceae</taxon>
        <taxon>Aquibacillus</taxon>
    </lineage>
</organism>
<evidence type="ECO:0000256" key="1">
    <source>
        <dbReference type="ARBA" id="ARBA00004418"/>
    </source>
</evidence>
<comment type="caution">
    <text evidence="13">The sequence shown here is derived from an EMBL/GenBank/DDBJ whole genome shotgun (WGS) entry which is preliminary data.</text>
</comment>
<dbReference type="EMBL" id="JAMQJZ010000025">
    <property type="protein sequence ID" value="MDC3422650.1"/>
    <property type="molecule type" value="Genomic_DNA"/>
</dbReference>
<evidence type="ECO:0000313" key="14">
    <source>
        <dbReference type="Proteomes" id="UP001145072"/>
    </source>
</evidence>
<feature type="chain" id="PRO_5040838045" evidence="11">
    <location>
        <begin position="20"/>
        <end position="331"/>
    </location>
</feature>
<feature type="domain" description="Solute-binding protein family 3/N-terminal" evidence="12">
    <location>
        <begin position="34"/>
        <end position="259"/>
    </location>
</feature>
<comment type="similarity">
    <text evidence="3">Belongs to the bacterial solute-binding protein SsuA/TauA family.</text>
</comment>
<evidence type="ECO:0000259" key="12">
    <source>
        <dbReference type="SMART" id="SM00062"/>
    </source>
</evidence>
<reference evidence="13" key="1">
    <citation type="submission" date="2022-06" db="EMBL/GenBank/DDBJ databases">
        <title>Aquibacillus sp. a new bacterium isolated from soil saline samples.</title>
        <authorList>
            <person name="Galisteo C."/>
            <person name="De La Haba R."/>
            <person name="Sanchez-Porro C."/>
            <person name="Ventosa A."/>
        </authorList>
    </citation>
    <scope>NUCLEOTIDE SEQUENCE</scope>
    <source>
        <strain evidence="13">JCM 12387</strain>
    </source>
</reference>
<evidence type="ECO:0000256" key="9">
    <source>
        <dbReference type="ARBA" id="ARBA00023139"/>
    </source>
</evidence>
<keyword evidence="9" id="KW-0564">Palmitate</keyword>
<name>A0A9X4ALP3_9BACI</name>
<dbReference type="Gene3D" id="3.40.190.10">
    <property type="entry name" value="Periplasmic binding protein-like II"/>
    <property type="match status" value="2"/>
</dbReference>
<accession>A0A9X4ALP3</accession>
<proteinExistence type="inferred from homology"/>
<dbReference type="RefSeq" id="WP_259871858.1">
    <property type="nucleotide sequence ID" value="NZ_JAMQJZ010000025.1"/>
</dbReference>
<dbReference type="CDD" id="cd13553">
    <property type="entry name" value="PBP2_NrtA_CpmA_like"/>
    <property type="match status" value="1"/>
</dbReference>
<dbReference type="InterPro" id="IPR044527">
    <property type="entry name" value="NrtA/CpmA_ABC-bd_dom"/>
</dbReference>
<evidence type="ECO:0000256" key="2">
    <source>
        <dbReference type="ARBA" id="ARBA00004533"/>
    </source>
</evidence>
<dbReference type="InterPro" id="IPR010067">
    <property type="entry name" value="ABC_SsuA_sub-bd"/>
</dbReference>
<evidence type="ECO:0000256" key="7">
    <source>
        <dbReference type="ARBA" id="ARBA00022729"/>
    </source>
</evidence>
<dbReference type="InterPro" id="IPR001638">
    <property type="entry name" value="Solute-binding_3/MltF_N"/>
</dbReference>
<evidence type="ECO:0000256" key="6">
    <source>
        <dbReference type="ARBA" id="ARBA00022519"/>
    </source>
</evidence>
<dbReference type="PANTHER" id="PTHR30024:SF47">
    <property type="entry name" value="TAURINE-BINDING PERIPLASMIC PROTEIN"/>
    <property type="match status" value="1"/>
</dbReference>